<evidence type="ECO:0000313" key="5">
    <source>
        <dbReference type="EMBL" id="MFC4200557.1"/>
    </source>
</evidence>
<dbReference type="EMBL" id="JBHSBV010000002">
    <property type="protein sequence ID" value="MFC4200557.1"/>
    <property type="molecule type" value="Genomic_DNA"/>
</dbReference>
<gene>
    <name evidence="5" type="ORF">ACFOY1_06305</name>
</gene>
<organism evidence="5 6">
    <name type="scientific">Candidimonas humi</name>
    <dbReference type="NCBI Taxonomy" id="683355"/>
    <lineage>
        <taxon>Bacteria</taxon>
        <taxon>Pseudomonadati</taxon>
        <taxon>Pseudomonadota</taxon>
        <taxon>Betaproteobacteria</taxon>
        <taxon>Burkholderiales</taxon>
        <taxon>Alcaligenaceae</taxon>
        <taxon>Candidimonas</taxon>
    </lineage>
</organism>
<evidence type="ECO:0000256" key="1">
    <source>
        <dbReference type="ARBA" id="ARBA00022729"/>
    </source>
</evidence>
<feature type="chain" id="PRO_5046634594" evidence="3">
    <location>
        <begin position="27"/>
        <end position="285"/>
    </location>
</feature>
<sequence>MNMNTVLRRGLQGLLSLALVAGSGLAATQAAVNDAQVLAPSGVLRLGVYRGSPTSIIEGATPREARGVAYDLGRQLASALGVPCETVVYPANAPLLKALQAGKVDVVFTNATKERAQHMDFSQTFMSVEKSLLVPQDSPLKSLADANRPGLKVGVSRGSSSSEELLKVYPQISTQAIDTLQHAAQMLAKHQIDAFGTNDAILYQMSDKVPGSRVLPGHWGMENFAAGIPKGRQAGMPFLRRFMAQAKADGSVARAIERADLRGTVPASSDRHMHRRLGHGDATGG</sequence>
<feature type="domain" description="Solute-binding protein family 3/N-terminal" evidence="4">
    <location>
        <begin position="43"/>
        <end position="260"/>
    </location>
</feature>
<keyword evidence="6" id="KW-1185">Reference proteome</keyword>
<comment type="caution">
    <text evidence="5">The sequence shown here is derived from an EMBL/GenBank/DDBJ whole genome shotgun (WGS) entry which is preliminary data.</text>
</comment>
<dbReference type="RefSeq" id="WP_217964201.1">
    <property type="nucleotide sequence ID" value="NZ_JAHTBN010000003.1"/>
</dbReference>
<dbReference type="Proteomes" id="UP001595848">
    <property type="component" value="Unassembled WGS sequence"/>
</dbReference>
<dbReference type="PANTHER" id="PTHR35936">
    <property type="entry name" value="MEMBRANE-BOUND LYTIC MUREIN TRANSGLYCOSYLASE F"/>
    <property type="match status" value="1"/>
</dbReference>
<keyword evidence="1 3" id="KW-0732">Signal</keyword>
<reference evidence="6" key="1">
    <citation type="journal article" date="2019" name="Int. J. Syst. Evol. Microbiol.">
        <title>The Global Catalogue of Microorganisms (GCM) 10K type strain sequencing project: providing services to taxonomists for standard genome sequencing and annotation.</title>
        <authorList>
            <consortium name="The Broad Institute Genomics Platform"/>
            <consortium name="The Broad Institute Genome Sequencing Center for Infectious Disease"/>
            <person name="Wu L."/>
            <person name="Ma J."/>
        </authorList>
    </citation>
    <scope>NUCLEOTIDE SEQUENCE [LARGE SCALE GENOMIC DNA]</scope>
    <source>
        <strain evidence="6">LMG 24813</strain>
    </source>
</reference>
<proteinExistence type="predicted"/>
<dbReference type="PANTHER" id="PTHR35936:SF17">
    <property type="entry name" value="ARGININE-BINDING EXTRACELLULAR PROTEIN ARTP"/>
    <property type="match status" value="1"/>
</dbReference>
<evidence type="ECO:0000256" key="3">
    <source>
        <dbReference type="SAM" id="SignalP"/>
    </source>
</evidence>
<evidence type="ECO:0000256" key="2">
    <source>
        <dbReference type="SAM" id="MobiDB-lite"/>
    </source>
</evidence>
<dbReference type="InterPro" id="IPR001638">
    <property type="entry name" value="Solute-binding_3/MltF_N"/>
</dbReference>
<feature type="signal peptide" evidence="3">
    <location>
        <begin position="1"/>
        <end position="26"/>
    </location>
</feature>
<accession>A0ABV8NYJ8</accession>
<feature type="region of interest" description="Disordered" evidence="2">
    <location>
        <begin position="263"/>
        <end position="285"/>
    </location>
</feature>
<evidence type="ECO:0000313" key="6">
    <source>
        <dbReference type="Proteomes" id="UP001595848"/>
    </source>
</evidence>
<evidence type="ECO:0000259" key="4">
    <source>
        <dbReference type="SMART" id="SM00062"/>
    </source>
</evidence>
<name>A0ABV8NYJ8_9BURK</name>
<dbReference type="SMART" id="SM00062">
    <property type="entry name" value="PBPb"/>
    <property type="match status" value="1"/>
</dbReference>
<dbReference type="Pfam" id="PF00497">
    <property type="entry name" value="SBP_bac_3"/>
    <property type="match status" value="1"/>
</dbReference>
<protein>
    <submittedName>
        <fullName evidence="5">Transporter substrate-binding domain-containing protein</fullName>
    </submittedName>
</protein>